<dbReference type="Pfam" id="PF22073">
    <property type="entry name" value="Cep192_D4"/>
    <property type="match status" value="1"/>
</dbReference>
<name>A0A9N9MNS1_9CUCU</name>
<feature type="compositionally biased region" description="Basic and acidic residues" evidence="1">
    <location>
        <begin position="338"/>
        <end position="353"/>
    </location>
</feature>
<evidence type="ECO:0000313" key="5">
    <source>
        <dbReference type="Proteomes" id="UP001152799"/>
    </source>
</evidence>
<dbReference type="InterPro" id="IPR054091">
    <property type="entry name" value="Cep192-like_D5"/>
</dbReference>
<accession>A0A9N9MNS1</accession>
<keyword evidence="5" id="KW-1185">Reference proteome</keyword>
<dbReference type="Pfam" id="PF22074">
    <property type="entry name" value="Cep192_D5"/>
    <property type="match status" value="1"/>
</dbReference>
<feature type="domain" description="Cep192-like" evidence="3">
    <location>
        <begin position="503"/>
        <end position="656"/>
    </location>
</feature>
<gene>
    <name evidence="4" type="ORF">CEUTPL_LOCUS6997</name>
</gene>
<reference evidence="4" key="1">
    <citation type="submission" date="2022-01" db="EMBL/GenBank/DDBJ databases">
        <authorList>
            <person name="King R."/>
        </authorList>
    </citation>
    <scope>NUCLEOTIDE SEQUENCE</scope>
</reference>
<organism evidence="4 5">
    <name type="scientific">Ceutorhynchus assimilis</name>
    <name type="common">cabbage seed weevil</name>
    <dbReference type="NCBI Taxonomy" id="467358"/>
    <lineage>
        <taxon>Eukaryota</taxon>
        <taxon>Metazoa</taxon>
        <taxon>Ecdysozoa</taxon>
        <taxon>Arthropoda</taxon>
        <taxon>Hexapoda</taxon>
        <taxon>Insecta</taxon>
        <taxon>Pterygota</taxon>
        <taxon>Neoptera</taxon>
        <taxon>Endopterygota</taxon>
        <taxon>Coleoptera</taxon>
        <taxon>Polyphaga</taxon>
        <taxon>Cucujiformia</taxon>
        <taxon>Curculionidae</taxon>
        <taxon>Ceutorhynchinae</taxon>
        <taxon>Ceutorhynchus</taxon>
    </lineage>
</organism>
<feature type="region of interest" description="Disordered" evidence="1">
    <location>
        <begin position="121"/>
        <end position="145"/>
    </location>
</feature>
<evidence type="ECO:0000313" key="4">
    <source>
        <dbReference type="EMBL" id="CAG9766412.1"/>
    </source>
</evidence>
<dbReference type="InterPro" id="IPR054090">
    <property type="entry name" value="Cep192_Spd-2-like_dom"/>
</dbReference>
<protein>
    <submittedName>
        <fullName evidence="4">Uncharacterized protein</fullName>
    </submittedName>
</protein>
<dbReference type="EMBL" id="OU892279">
    <property type="protein sequence ID" value="CAG9766412.1"/>
    <property type="molecule type" value="Genomic_DNA"/>
</dbReference>
<evidence type="ECO:0000259" key="3">
    <source>
        <dbReference type="Pfam" id="PF22074"/>
    </source>
</evidence>
<dbReference type="OrthoDB" id="67059at2759"/>
<dbReference type="AlphaFoldDB" id="A0A9N9MNS1"/>
<feature type="domain" description="Cep192/Spd-2-like" evidence="2">
    <location>
        <begin position="379"/>
        <end position="493"/>
    </location>
</feature>
<evidence type="ECO:0000256" key="1">
    <source>
        <dbReference type="SAM" id="MobiDB-lite"/>
    </source>
</evidence>
<feature type="region of interest" description="Disordered" evidence="1">
    <location>
        <begin position="336"/>
        <end position="375"/>
    </location>
</feature>
<dbReference type="Proteomes" id="UP001152799">
    <property type="component" value="Chromosome 3"/>
</dbReference>
<sequence>MNPSADEFFQTPKLVKSTGLTTSTVVKEKKKLEFLEPYPVVNQDTSLGILSLSNVNISNIFNQTATKKLNADDMLKQQRHLANNTLDRASRVSLQQGNFLLASSNSESTISESDVLLQTPRSNGKLSGDLVPQNTSTPRSSDVAASTTGRESIFSKFIDMLDTDMSTHNAFEEFKQIVEANKNDSSLFIPAEQSAAKLLLADELSYNRKQLPIEENFTSFQSSKDIPSMSMSEFFMKGSDLPELQAKNPPIAVPEPLVETTAFSTTLPSNKSLSISTIQHLIAAESPNKFMDYIAKPHKQTNDFRESSDIFSLPVSQNTSYTSSYSDNEAIEVAATQHENKENREPPNTKRQIETPTPKPPSPGPSRSSSSLTCLPNGKLPLESTVAEIVWGCVKPNKCNTKKFMLRNRSPKTLRIQCSVSTQEFKIRKDNSDNSDHLSTCKLVLYGHESRPLVISFVPTKMGPALDELCFAPLDSNLTQTRKQCVRLWGYGGYMNIEYLNTSRDSTGKYWLSLGKMDNRVLVEQSFIVKNTGNLTSFTYIKVIPKNLVTFSNVKIEPNIFVLLPNQEKTVTVTYIPNAKDCQFLKQNRNVFVMDIGKLEIVSGPEVNRARLRRLCRKSIEKGLKVDTLTKTLSEKIPAESITNDILKFKESPNAIPDLLETFTNGEIVLTIEQDPNQTLVAEYPEDSIIYQTLCESQDETVLQVVPKSCRLEPTALVLFPPSKSEDLLFLISDSPNTLYYEVNSNPKGLHVTPTDGALAPGGTAELKIKLLKEAKESAFMILVYVENEVFEAEVKVLLNGGRSKGHFLE</sequence>
<proteinExistence type="predicted"/>
<evidence type="ECO:0000259" key="2">
    <source>
        <dbReference type="Pfam" id="PF22073"/>
    </source>
</evidence>
<feature type="compositionally biased region" description="Polar residues" evidence="1">
    <location>
        <begin position="132"/>
        <end position="145"/>
    </location>
</feature>